<reference evidence="7 8" key="1">
    <citation type="submission" date="2018-07" db="EMBL/GenBank/DDBJ databases">
        <title>Microbacterium endoborsara sp. nov., a novel actinobacterium isolated from Borszczowia aralocaspica.</title>
        <authorList>
            <person name="An D."/>
        </authorList>
    </citation>
    <scope>NUCLEOTIDE SEQUENCE [LARGE SCALE GENOMIC DNA]</scope>
    <source>
        <strain evidence="7 8">C1.15228</strain>
    </source>
</reference>
<dbReference type="PANTHER" id="PTHR43077">
    <property type="entry name" value="TRANSPORT PERMEASE YVFS-RELATED"/>
    <property type="match status" value="1"/>
</dbReference>
<keyword evidence="8" id="KW-1185">Reference proteome</keyword>
<feature type="transmembrane region" description="Helical" evidence="5">
    <location>
        <begin position="633"/>
        <end position="651"/>
    </location>
</feature>
<evidence type="ECO:0000313" key="8">
    <source>
        <dbReference type="Proteomes" id="UP000253508"/>
    </source>
</evidence>
<dbReference type="GO" id="GO:0016020">
    <property type="term" value="C:membrane"/>
    <property type="evidence" value="ECO:0007669"/>
    <property type="project" value="UniProtKB-SubCell"/>
</dbReference>
<evidence type="ECO:0000313" key="7">
    <source>
        <dbReference type="EMBL" id="RCK60186.1"/>
    </source>
</evidence>
<dbReference type="PANTHER" id="PTHR43077:SF10">
    <property type="entry name" value="TRANSPORT PERMEASE PROTEIN"/>
    <property type="match status" value="1"/>
</dbReference>
<comment type="subcellular location">
    <subcellularLocation>
        <location evidence="1">Membrane</location>
        <topology evidence="1">Multi-pass membrane protein</topology>
    </subcellularLocation>
</comment>
<dbReference type="Pfam" id="PF12698">
    <property type="entry name" value="ABC2_membrane_3"/>
    <property type="match status" value="1"/>
</dbReference>
<dbReference type="NCBIfam" id="TIGR03061">
    <property type="entry name" value="pip_yhgE_Nterm"/>
    <property type="match status" value="1"/>
</dbReference>
<feature type="transmembrane region" description="Helical" evidence="5">
    <location>
        <begin position="530"/>
        <end position="551"/>
    </location>
</feature>
<sequence>MRDILHLTRRDIRRATSSVMAVIVIFGLVVIPSLFTWFNVIASWDPFSNTKNLKVAVASADEGYLNDLVPIRINIGDKVLSELRANDDLDWVITTEDDAIDGTKSGEYYAALVLPASFSTDMMTFYSDDVEHTSLAYYTNEKKNALAPKITDQGADGVSQQINEVFTETLSDIALSVVSSLSDYLTDVDTQAALTRLEARIGGVATQLRGGAQTADMFTSLLESTIPLVDGASSLITSSGSAFEDASSAVGGGAAAVDELGDVLASSTQALSDAISRTAAGYDAVGARIDELFAQGAQLSDSQVQVIDTLAGRMQDQIDHYTELRNRLENEIRPILPDEAQDAFSAVLERIDAAIAAQQSAHDRVAQAGQDIADGSAERQAKHDEITASIDAAKQALQSAQDSYTGSLQPKLDELAATLSVIGADVSSIGDDLSAAADRLAGSAGGLRDTLTGAQESTQRISESLTETAETFDKVEAALADAAKTGDLSALNDIIGSDPSVLATSLAQPLRVDRTAVFPIVSFGAGMAPLYMALALWVGALLMTVAIRVDVNADTLPDRPELSPTKKYLGRYGIFGLIGLAQSTLVTLGLILFIQVEPANAFLLILAGWVTSLVFTLLIYTAVVALGNAGKALAVLVLVIQVSGSGGAYPLQLLPEWFQNISPFLPATHAVAAMRSAIAGVYASDFWISLGTLALFVVPALLVGLVLRRPLMSFTQGLSKAIESTKLMSPS</sequence>
<dbReference type="GO" id="GO:0140359">
    <property type="term" value="F:ABC-type transporter activity"/>
    <property type="evidence" value="ECO:0007669"/>
    <property type="project" value="InterPro"/>
</dbReference>
<feature type="transmembrane region" description="Helical" evidence="5">
    <location>
        <begin position="686"/>
        <end position="707"/>
    </location>
</feature>
<evidence type="ECO:0000256" key="1">
    <source>
        <dbReference type="ARBA" id="ARBA00004141"/>
    </source>
</evidence>
<keyword evidence="2 5" id="KW-0812">Transmembrane</keyword>
<feature type="transmembrane region" description="Helical" evidence="5">
    <location>
        <begin position="602"/>
        <end position="626"/>
    </location>
</feature>
<organism evidence="7 8">
    <name type="scientific">Microbacterium sorbitolivorans</name>
    <dbReference type="NCBI Taxonomy" id="1867410"/>
    <lineage>
        <taxon>Bacteria</taxon>
        <taxon>Bacillati</taxon>
        <taxon>Actinomycetota</taxon>
        <taxon>Actinomycetes</taxon>
        <taxon>Micrococcales</taxon>
        <taxon>Microbacteriaceae</taxon>
        <taxon>Microbacterium</taxon>
    </lineage>
</organism>
<accession>A0A367Y2R3</accession>
<dbReference type="EMBL" id="QORO01000002">
    <property type="protein sequence ID" value="RCK60186.1"/>
    <property type="molecule type" value="Genomic_DNA"/>
</dbReference>
<feature type="transmembrane region" description="Helical" evidence="5">
    <location>
        <begin position="21"/>
        <end position="44"/>
    </location>
</feature>
<protein>
    <submittedName>
        <fullName evidence="7">YhgE/Pip domain-containing protein</fullName>
    </submittedName>
</protein>
<dbReference type="InterPro" id="IPR017500">
    <property type="entry name" value="Phage_infect_YhgE_N"/>
</dbReference>
<dbReference type="OrthoDB" id="9811483at2"/>
<evidence type="ECO:0000256" key="5">
    <source>
        <dbReference type="SAM" id="Phobius"/>
    </source>
</evidence>
<dbReference type="InterPro" id="IPR051328">
    <property type="entry name" value="T7SS_ABC-Transporter"/>
</dbReference>
<dbReference type="Proteomes" id="UP000253508">
    <property type="component" value="Unassembled WGS sequence"/>
</dbReference>
<dbReference type="InterPro" id="IPR017501">
    <property type="entry name" value="Phage_infect_YhgE_C"/>
</dbReference>
<dbReference type="RefSeq" id="WP_114117799.1">
    <property type="nucleotide sequence ID" value="NZ_BMHU01000006.1"/>
</dbReference>
<dbReference type="AlphaFoldDB" id="A0A367Y2R3"/>
<evidence type="ECO:0000256" key="3">
    <source>
        <dbReference type="ARBA" id="ARBA00022989"/>
    </source>
</evidence>
<keyword evidence="4 5" id="KW-0472">Membrane</keyword>
<evidence type="ECO:0000256" key="4">
    <source>
        <dbReference type="ARBA" id="ARBA00023136"/>
    </source>
</evidence>
<evidence type="ECO:0000256" key="2">
    <source>
        <dbReference type="ARBA" id="ARBA00022692"/>
    </source>
</evidence>
<feature type="domain" description="ABC-2 type transporter transmembrane" evidence="6">
    <location>
        <begin position="389"/>
        <end position="704"/>
    </location>
</feature>
<gene>
    <name evidence="7" type="ORF">DTO57_08690</name>
</gene>
<proteinExistence type="predicted"/>
<dbReference type="NCBIfam" id="TIGR03062">
    <property type="entry name" value="pip_yhgE_Cterm"/>
    <property type="match status" value="1"/>
</dbReference>
<dbReference type="InterPro" id="IPR013525">
    <property type="entry name" value="ABC2_TM"/>
</dbReference>
<comment type="caution">
    <text evidence="7">The sequence shown here is derived from an EMBL/GenBank/DDBJ whole genome shotgun (WGS) entry which is preliminary data.</text>
</comment>
<evidence type="ECO:0000259" key="6">
    <source>
        <dbReference type="Pfam" id="PF12698"/>
    </source>
</evidence>
<feature type="transmembrane region" description="Helical" evidence="5">
    <location>
        <begin position="572"/>
        <end position="596"/>
    </location>
</feature>
<keyword evidence="3 5" id="KW-1133">Transmembrane helix</keyword>
<name>A0A367Y2R3_9MICO</name>
<dbReference type="Gene3D" id="3.40.1710.10">
    <property type="entry name" value="abc type-2 transporter like domain"/>
    <property type="match status" value="1"/>
</dbReference>